<sequence>MTVFVKSVYVRRITLAATACALSGVLAAPAAADTAPQRITLDYSKGRCGQTTLMAHSFTPTTLEITTSSNFTDDAKIDMAGQRTPLPDTYGAVTTTVDLGTPMPGAIPFEVSGSEWPGSMGTGCKGWIIVA</sequence>
<name>A0ABX8CR40_9NOCA</name>
<keyword evidence="1" id="KW-0732">Signal</keyword>
<evidence type="ECO:0000256" key="1">
    <source>
        <dbReference type="SAM" id="SignalP"/>
    </source>
</evidence>
<proteinExistence type="predicted"/>
<protein>
    <submittedName>
        <fullName evidence="2">Uncharacterized protein</fullName>
    </submittedName>
</protein>
<feature type="signal peptide" evidence="1">
    <location>
        <begin position="1"/>
        <end position="32"/>
    </location>
</feature>
<dbReference type="GeneID" id="300990085"/>
<dbReference type="EMBL" id="CP074371">
    <property type="protein sequence ID" value="QVI21518.1"/>
    <property type="molecule type" value="Genomic_DNA"/>
</dbReference>
<accession>A0ABX8CR40</accession>
<evidence type="ECO:0000313" key="2">
    <source>
        <dbReference type="EMBL" id="QVI21518.1"/>
    </source>
</evidence>
<gene>
    <name evidence="2" type="ORF">KHQ06_37295</name>
</gene>
<organism evidence="2 3">
    <name type="scientific">Nocardia tengchongensis</name>
    <dbReference type="NCBI Taxonomy" id="2055889"/>
    <lineage>
        <taxon>Bacteria</taxon>
        <taxon>Bacillati</taxon>
        <taxon>Actinomycetota</taxon>
        <taxon>Actinomycetes</taxon>
        <taxon>Mycobacteriales</taxon>
        <taxon>Nocardiaceae</taxon>
        <taxon>Nocardia</taxon>
    </lineage>
</organism>
<evidence type="ECO:0000313" key="3">
    <source>
        <dbReference type="Proteomes" id="UP000683310"/>
    </source>
</evidence>
<dbReference type="Proteomes" id="UP000683310">
    <property type="component" value="Chromosome"/>
</dbReference>
<dbReference type="RefSeq" id="WP_213557620.1">
    <property type="nucleotide sequence ID" value="NZ_JBFAJM010000003.1"/>
</dbReference>
<keyword evidence="3" id="KW-1185">Reference proteome</keyword>
<reference evidence="2 3" key="1">
    <citation type="submission" date="2021-04" db="EMBL/GenBank/DDBJ databases">
        <title>Nocardia tengchongensis.</title>
        <authorList>
            <person name="Zhuang k."/>
            <person name="Ran Y."/>
            <person name="Li W."/>
        </authorList>
    </citation>
    <scope>NUCLEOTIDE SEQUENCE [LARGE SCALE GENOMIC DNA]</scope>
    <source>
        <strain evidence="2 3">CFH S0057</strain>
    </source>
</reference>
<feature type="chain" id="PRO_5047546047" evidence="1">
    <location>
        <begin position="33"/>
        <end position="131"/>
    </location>
</feature>